<feature type="region of interest" description="Disordered" evidence="1">
    <location>
        <begin position="343"/>
        <end position="368"/>
    </location>
</feature>
<name>A0A1B1NA33_9MICO</name>
<dbReference type="InterPro" id="IPR025447">
    <property type="entry name" value="DUF4192"/>
</dbReference>
<sequence length="368" mass="39228">MRGARQLVGLLPQLIGYHPDHSVVVVASELLPGRGPQLGQMVCSARLDLPPADAMQDHLDAVRAPLRQARDVASGAVLLTVVGYDLPEREPTVVEEEHALALESAARRLAAATGTHLHDLLLVRDQGRQLSALVQDGDDVPDRDRGWTPVPAPADVPAAADLVLAGRAALPSRAEVVQQVRQRDETAANATGVALGILELDLTRLDPGARLGALAAWVVDGVRPSARERAGIAVLLAERELRDAVLARWLPELGWDAAVSTHSLMERCPGLAPVRAEEWRDPVARLLSLAGQLPQGLDTPVLTMVAMIAWVRGDGTLANEAVDLALERDPRYTLAQLVRRATEAGLRPPRPAGTGNRSARRSGGRPAA</sequence>
<dbReference type="AlphaFoldDB" id="A0A1B1NA33"/>
<dbReference type="STRING" id="1758689.SGUI_0893"/>
<evidence type="ECO:0000256" key="1">
    <source>
        <dbReference type="SAM" id="MobiDB-lite"/>
    </source>
</evidence>
<reference evidence="2 3" key="1">
    <citation type="submission" date="2016-03" db="EMBL/GenBank/DDBJ databases">
        <title>Shallow-sea hydrothermal system.</title>
        <authorList>
            <person name="Tang K."/>
        </authorList>
    </citation>
    <scope>NUCLEOTIDE SEQUENCE [LARGE SCALE GENOMIC DNA]</scope>
    <source>
        <strain evidence="2 3">JLT9</strain>
    </source>
</reference>
<dbReference type="KEGG" id="serj:SGUI_0893"/>
<protein>
    <recommendedName>
        <fullName evidence="4">DUF4192 domain-containing protein</fullName>
    </recommendedName>
</protein>
<feature type="compositionally biased region" description="Basic residues" evidence="1">
    <location>
        <begin position="358"/>
        <end position="368"/>
    </location>
</feature>
<keyword evidence="3" id="KW-1185">Reference proteome</keyword>
<dbReference type="Proteomes" id="UP000092482">
    <property type="component" value="Chromosome"/>
</dbReference>
<evidence type="ECO:0008006" key="4">
    <source>
        <dbReference type="Google" id="ProtNLM"/>
    </source>
</evidence>
<dbReference type="EMBL" id="CP014989">
    <property type="protein sequence ID" value="ANS78289.1"/>
    <property type="molecule type" value="Genomic_DNA"/>
</dbReference>
<evidence type="ECO:0000313" key="3">
    <source>
        <dbReference type="Proteomes" id="UP000092482"/>
    </source>
</evidence>
<evidence type="ECO:0000313" key="2">
    <source>
        <dbReference type="EMBL" id="ANS78289.1"/>
    </source>
</evidence>
<accession>A0A1B1NA33</accession>
<organism evidence="2 3">
    <name type="scientific">Serinicoccus hydrothermalis</name>
    <dbReference type="NCBI Taxonomy" id="1758689"/>
    <lineage>
        <taxon>Bacteria</taxon>
        <taxon>Bacillati</taxon>
        <taxon>Actinomycetota</taxon>
        <taxon>Actinomycetes</taxon>
        <taxon>Micrococcales</taxon>
        <taxon>Ornithinimicrobiaceae</taxon>
        <taxon>Serinicoccus</taxon>
    </lineage>
</organism>
<proteinExistence type="predicted"/>
<dbReference type="Pfam" id="PF13830">
    <property type="entry name" value="DUF4192"/>
    <property type="match status" value="1"/>
</dbReference>
<gene>
    <name evidence="2" type="ORF">SGUI_0893</name>
</gene>